<dbReference type="Gene3D" id="3.40.50.720">
    <property type="entry name" value="NAD(P)-binding Rossmann-like Domain"/>
    <property type="match status" value="1"/>
</dbReference>
<reference evidence="2" key="1">
    <citation type="submission" date="2021-10" db="EMBL/GenBank/DDBJ databases">
        <title>Anaerobic single-cell dispensing facilitates the cultivation of human gut bacteria.</title>
        <authorList>
            <person name="Afrizal A."/>
        </authorList>
    </citation>
    <scope>NUCLEOTIDE SEQUENCE</scope>
    <source>
        <strain evidence="2">CLA-AA-H274</strain>
    </source>
</reference>
<dbReference type="FunFam" id="3.40.50.720:FF:000141">
    <property type="entry name" value="tRNA threonylcarbamoyladenosine dehydratase"/>
    <property type="match status" value="1"/>
</dbReference>
<evidence type="ECO:0000259" key="1">
    <source>
        <dbReference type="Pfam" id="PF00899"/>
    </source>
</evidence>
<dbReference type="SUPFAM" id="SSF69572">
    <property type="entry name" value="Activating enzymes of the ubiquitin-like proteins"/>
    <property type="match status" value="1"/>
</dbReference>
<dbReference type="InterPro" id="IPR045886">
    <property type="entry name" value="ThiF/MoeB/HesA"/>
</dbReference>
<dbReference type="PANTHER" id="PTHR43267:SF1">
    <property type="entry name" value="TRNA THREONYLCARBAMOYLADENOSINE DEHYDRATASE"/>
    <property type="match status" value="1"/>
</dbReference>
<dbReference type="GO" id="GO:0008641">
    <property type="term" value="F:ubiquitin-like modifier activating enzyme activity"/>
    <property type="evidence" value="ECO:0007669"/>
    <property type="project" value="InterPro"/>
</dbReference>
<feature type="domain" description="THIF-type NAD/FAD binding fold" evidence="1">
    <location>
        <begin position="11"/>
        <end position="252"/>
    </location>
</feature>
<dbReference type="Proteomes" id="UP001198962">
    <property type="component" value="Unassembled WGS sequence"/>
</dbReference>
<dbReference type="InterPro" id="IPR035985">
    <property type="entry name" value="Ubiquitin-activating_enz"/>
</dbReference>
<keyword evidence="3" id="KW-1185">Reference proteome</keyword>
<proteinExistence type="predicted"/>
<protein>
    <submittedName>
        <fullName evidence="2">tRNA threonylcarbamoyladenosine dehydratase</fullName>
    </submittedName>
</protein>
<evidence type="ECO:0000313" key="2">
    <source>
        <dbReference type="EMBL" id="MCC2163947.1"/>
    </source>
</evidence>
<gene>
    <name evidence="2" type="ORF">LKD32_03455</name>
</gene>
<dbReference type="GO" id="GO:0061504">
    <property type="term" value="P:cyclic threonylcarbamoyladenosine biosynthetic process"/>
    <property type="evidence" value="ECO:0007669"/>
    <property type="project" value="TreeGrafter"/>
</dbReference>
<dbReference type="InterPro" id="IPR000594">
    <property type="entry name" value="ThiF_NAD_FAD-bd"/>
</dbReference>
<name>A0AAE3ARH0_9FIRM</name>
<accession>A0AAE3ARH0</accession>
<dbReference type="RefSeq" id="WP_308450708.1">
    <property type="nucleotide sequence ID" value="NZ_JAJEPU010000006.1"/>
</dbReference>
<dbReference type="PANTHER" id="PTHR43267">
    <property type="entry name" value="TRNA THREONYLCARBAMOYLADENOSINE DEHYDRATASE"/>
    <property type="match status" value="1"/>
</dbReference>
<dbReference type="EMBL" id="JAJEPU010000006">
    <property type="protein sequence ID" value="MCC2163947.1"/>
    <property type="molecule type" value="Genomic_DNA"/>
</dbReference>
<sequence>MLNQFSRTELLLGKDNMERLKNARVAVFGIGGVGGYTVEALARTGVGTLILIDDDKVCLTNINRQILATRKTVGRQKIEVAKERILEINPDAQIITHQTFYTPETADQFDFTQYDYVVDAIDTVTGKIQLVCQAQQAGTPIISCMGAGNKMDPTAFKVADIYKTSVCPLARVMRRELKKRGIKKLKVVYSEEKALTPIDDMAISCRSNCICPPGTVRKCTARRQVPGSNAFVPSVAGLIIAGEVIKDLTNPAEWAQSK</sequence>
<dbReference type="AlphaFoldDB" id="A0AAE3ARH0"/>
<comment type="caution">
    <text evidence="2">The sequence shown here is derived from an EMBL/GenBank/DDBJ whole genome shotgun (WGS) entry which is preliminary data.</text>
</comment>
<dbReference type="Pfam" id="PF00899">
    <property type="entry name" value="ThiF"/>
    <property type="match status" value="1"/>
</dbReference>
<organism evidence="2 3">
    <name type="scientific">Brotaphodocola catenula</name>
    <dbReference type="NCBI Taxonomy" id="2885361"/>
    <lineage>
        <taxon>Bacteria</taxon>
        <taxon>Bacillati</taxon>
        <taxon>Bacillota</taxon>
        <taxon>Clostridia</taxon>
        <taxon>Lachnospirales</taxon>
        <taxon>Lachnospiraceae</taxon>
        <taxon>Brotaphodocola</taxon>
    </lineage>
</organism>
<evidence type="ECO:0000313" key="3">
    <source>
        <dbReference type="Proteomes" id="UP001198962"/>
    </source>
</evidence>
<dbReference type="CDD" id="cd00755">
    <property type="entry name" value="YgdL_like"/>
    <property type="match status" value="1"/>
</dbReference>
<dbReference type="GO" id="GO:0061503">
    <property type="term" value="F:tRNA threonylcarbamoyladenosine dehydratase"/>
    <property type="evidence" value="ECO:0007669"/>
    <property type="project" value="TreeGrafter"/>
</dbReference>